<evidence type="ECO:0000313" key="3">
    <source>
        <dbReference type="Proteomes" id="UP001601059"/>
    </source>
</evidence>
<evidence type="ECO:0000256" key="1">
    <source>
        <dbReference type="SAM" id="SignalP"/>
    </source>
</evidence>
<evidence type="ECO:0000313" key="2">
    <source>
        <dbReference type="EMBL" id="MFE8702060.1"/>
    </source>
</evidence>
<dbReference type="Proteomes" id="UP001601059">
    <property type="component" value="Unassembled WGS sequence"/>
</dbReference>
<dbReference type="Gene3D" id="2.130.10.10">
    <property type="entry name" value="YVTN repeat-like/Quinoprotein amine dehydrogenase"/>
    <property type="match status" value="2"/>
</dbReference>
<protein>
    <submittedName>
        <fullName evidence="2">YncE family protein</fullName>
    </submittedName>
</protein>
<dbReference type="InterPro" id="IPR015943">
    <property type="entry name" value="WD40/YVTN_repeat-like_dom_sf"/>
</dbReference>
<reference evidence="2 3" key="1">
    <citation type="submission" date="2024-08" db="EMBL/GenBank/DDBJ databases">
        <title>Two novel Cytobacillus novel species.</title>
        <authorList>
            <person name="Liu G."/>
        </authorList>
    </citation>
    <scope>NUCLEOTIDE SEQUENCE [LARGE SCALE GENOMIC DNA]</scope>
    <source>
        <strain evidence="2 3">FJAT-54145</strain>
    </source>
</reference>
<comment type="caution">
    <text evidence="2">The sequence shown here is derived from an EMBL/GenBank/DDBJ whole genome shotgun (WGS) entry which is preliminary data.</text>
</comment>
<dbReference type="PANTHER" id="PTHR47197">
    <property type="entry name" value="PROTEIN NIRF"/>
    <property type="match status" value="1"/>
</dbReference>
<dbReference type="RefSeq" id="WP_389362028.1">
    <property type="nucleotide sequence ID" value="NZ_JBIACK010000008.1"/>
</dbReference>
<name>A0ABW6KGS7_9BACI</name>
<dbReference type="NCBIfam" id="TIGR02276">
    <property type="entry name" value="beta_rpt_yvtn"/>
    <property type="match status" value="1"/>
</dbReference>
<organism evidence="2 3">
    <name type="scientific">Cytobacillus spartinae</name>
    <dbReference type="NCBI Taxonomy" id="3299023"/>
    <lineage>
        <taxon>Bacteria</taxon>
        <taxon>Bacillati</taxon>
        <taxon>Bacillota</taxon>
        <taxon>Bacilli</taxon>
        <taxon>Bacillales</taxon>
        <taxon>Bacillaceae</taxon>
        <taxon>Cytobacillus</taxon>
    </lineage>
</organism>
<feature type="signal peptide" evidence="1">
    <location>
        <begin position="1"/>
        <end position="19"/>
    </location>
</feature>
<keyword evidence="3" id="KW-1185">Reference proteome</keyword>
<dbReference type="SUPFAM" id="SSF51004">
    <property type="entry name" value="C-terminal (heme d1) domain of cytochrome cd1-nitrite reductase"/>
    <property type="match status" value="1"/>
</dbReference>
<sequence>MRLFINFSFILLLSIWLTACTNNDYSSIIEEGSLAITVNIKDMTVSFINLDSQEKIDDWKMKKPYTGGLLLPDGDSLLLYGKQVETADIFSLSQGKEVDSWDIGKGVANAKLLNYGDEIVFADQAQNAVRFFTINGEEIGKVRTGRNPLTLLEGEEQDKLYVVSFNDEQLTVIDMRSKEKSFQFTIHPSATGAILREEQNELWIGGHGVGVDIESDIHVYDTENGKPKRDISAPIMPINFVEEDDYIFVLSHGSSTLYKLDGEGKTIKTLKVGANPFDLSIITDQMVVAGYDSNDIHVINTQTLEIQKTIKVGKGPFQIIIRER</sequence>
<dbReference type="InterPro" id="IPR011048">
    <property type="entry name" value="Haem_d1_sf"/>
</dbReference>
<keyword evidence="1" id="KW-0732">Signal</keyword>
<dbReference type="PROSITE" id="PS51257">
    <property type="entry name" value="PROKAR_LIPOPROTEIN"/>
    <property type="match status" value="1"/>
</dbReference>
<gene>
    <name evidence="2" type="ORF">ACFYKX_15795</name>
</gene>
<dbReference type="InterPro" id="IPR051200">
    <property type="entry name" value="Host-pathogen_enzymatic-act"/>
</dbReference>
<dbReference type="EMBL" id="JBIACK010000008">
    <property type="protein sequence ID" value="MFE8702060.1"/>
    <property type="molecule type" value="Genomic_DNA"/>
</dbReference>
<feature type="chain" id="PRO_5046991907" evidence="1">
    <location>
        <begin position="20"/>
        <end position="324"/>
    </location>
</feature>
<dbReference type="PANTHER" id="PTHR47197:SF3">
    <property type="entry name" value="DIHYDRO-HEME D1 DEHYDROGENASE"/>
    <property type="match status" value="1"/>
</dbReference>
<dbReference type="InterPro" id="IPR011964">
    <property type="entry name" value="YVTN_b-propeller_repeat"/>
</dbReference>
<accession>A0ABW6KGS7</accession>
<proteinExistence type="predicted"/>